<dbReference type="PANTHER" id="PTHR34311">
    <property type="entry name" value="PROTEIN CBG21698-RELATED"/>
    <property type="match status" value="1"/>
</dbReference>
<name>A0A090KQY5_STRRB</name>
<dbReference type="WBParaSite" id="SRAE_X000152900.1">
    <property type="protein sequence ID" value="SRAE_X000152900.1"/>
    <property type="gene ID" value="WBGene00267101"/>
</dbReference>
<evidence type="ECO:0000313" key="4">
    <source>
        <dbReference type="WBParaSite" id="SRAE_X000152900.1"/>
    </source>
</evidence>
<keyword evidence="1" id="KW-0732">Signal</keyword>
<evidence type="ECO:0000313" key="5">
    <source>
        <dbReference type="WormBase" id="SRAE_X000152900"/>
    </source>
</evidence>
<reference evidence="3" key="2">
    <citation type="submission" date="2014-09" db="EMBL/GenBank/DDBJ databases">
        <authorList>
            <person name="Martin A.A."/>
        </authorList>
    </citation>
    <scope>NUCLEOTIDE SEQUENCE</scope>
    <source>
        <strain evidence="3">ED321</strain>
    </source>
</reference>
<feature type="chain" id="PRO_5015030060" evidence="1">
    <location>
        <begin position="24"/>
        <end position="225"/>
    </location>
</feature>
<dbReference type="PANTHER" id="PTHR34311:SF10">
    <property type="entry name" value="NEMATODE SPECIFIC PEPTIDE FAMILY-RELATED"/>
    <property type="match status" value="1"/>
</dbReference>
<reference evidence="4" key="3">
    <citation type="submission" date="2020-12" db="UniProtKB">
        <authorList>
            <consortium name="WormBaseParasite"/>
        </authorList>
    </citation>
    <scope>IDENTIFICATION</scope>
</reference>
<keyword evidence="3" id="KW-1185">Reference proteome</keyword>
<dbReference type="WormBase" id="SRAE_X000152900">
    <property type="protein sequence ID" value="SRP00209"/>
    <property type="gene ID" value="WBGene00267101"/>
</dbReference>
<feature type="signal peptide" evidence="1">
    <location>
        <begin position="1"/>
        <end position="23"/>
    </location>
</feature>
<evidence type="ECO:0000256" key="1">
    <source>
        <dbReference type="SAM" id="SignalP"/>
    </source>
</evidence>
<evidence type="ECO:0000313" key="2">
    <source>
        <dbReference type="EMBL" id="CEF59784.1"/>
    </source>
</evidence>
<reference evidence="2" key="1">
    <citation type="submission" date="2014-09" db="EMBL/GenBank/DDBJ databases">
        <authorList>
            <person name="Aslett A.Martin."/>
        </authorList>
    </citation>
    <scope>NUCLEOTIDE SEQUENCE</scope>
    <source>
        <strain evidence="2">ED321 Heterogonic</strain>
    </source>
</reference>
<dbReference type="OrthoDB" id="5782552at2759"/>
<dbReference type="GeneID" id="36384595"/>
<organism evidence="2">
    <name type="scientific">Strongyloides ratti</name>
    <name type="common">Parasitic roundworm</name>
    <dbReference type="NCBI Taxonomy" id="34506"/>
    <lineage>
        <taxon>Eukaryota</taxon>
        <taxon>Metazoa</taxon>
        <taxon>Ecdysozoa</taxon>
        <taxon>Nematoda</taxon>
        <taxon>Chromadorea</taxon>
        <taxon>Rhabditida</taxon>
        <taxon>Tylenchina</taxon>
        <taxon>Panagrolaimomorpha</taxon>
        <taxon>Strongyloidoidea</taxon>
        <taxon>Strongyloididae</taxon>
        <taxon>Strongyloides</taxon>
    </lineage>
</organism>
<dbReference type="EMBL" id="LN609396">
    <property type="protein sequence ID" value="CEF59784.1"/>
    <property type="molecule type" value="Genomic_DNA"/>
</dbReference>
<dbReference type="RefSeq" id="XP_024498995.1">
    <property type="nucleotide sequence ID" value="XM_024649996.1"/>
</dbReference>
<accession>A0A090KQY5</accession>
<gene>
    <name evidence="2 4 5" type="ORF">SRAE_X000152900</name>
</gene>
<evidence type="ECO:0000313" key="3">
    <source>
        <dbReference type="Proteomes" id="UP000035682"/>
    </source>
</evidence>
<sequence length="225" mass="25992">MFLNSSKWYNILIISLKIFFTFSCNSPITNDDCNIGTLDCCNENLINFLNVNNTICNSNSTLHNINCYIQVIEDMYKNGKEKDLLKICNAYTNYKNCLGNSFPKCLSKNYLNNFLNNQKIVFNISNFIRKLTFVCGSGLESFLINDECISNVFEKQKNSLEKCWIDFEESFEQLTVCANLNVYIQCYTNIFFNSCNSESAWWSCEYGKASLFSNYPQCSTQCTFS</sequence>
<dbReference type="CTD" id="36384595"/>
<proteinExistence type="predicted"/>
<protein>
    <submittedName>
        <fullName evidence="4">ShKT domain-containing protein</fullName>
    </submittedName>
</protein>
<dbReference type="AlphaFoldDB" id="A0A090KQY5"/>
<dbReference type="Proteomes" id="UP000035682">
    <property type="component" value="Unplaced"/>
</dbReference>